<keyword evidence="3" id="KW-1185">Reference proteome</keyword>
<evidence type="ECO:0000313" key="3">
    <source>
        <dbReference type="Proteomes" id="UP000234331"/>
    </source>
</evidence>
<gene>
    <name evidence="2" type="ORF">FRACA_150001</name>
</gene>
<dbReference type="PANTHER" id="PTHR30383:SF5">
    <property type="entry name" value="SGNH HYDROLASE-TYPE ESTERASE DOMAIN-CONTAINING PROTEIN"/>
    <property type="match status" value="1"/>
</dbReference>
<dbReference type="Pfam" id="PF04311">
    <property type="entry name" value="DUF459"/>
    <property type="match status" value="1"/>
</dbReference>
<dbReference type="SUPFAM" id="SSF52266">
    <property type="entry name" value="SGNH hydrolase"/>
    <property type="match status" value="1"/>
</dbReference>
<evidence type="ECO:0000313" key="2">
    <source>
        <dbReference type="EMBL" id="SNQ46629.1"/>
    </source>
</evidence>
<evidence type="ECO:0000256" key="1">
    <source>
        <dbReference type="SAM" id="MobiDB-lite"/>
    </source>
</evidence>
<dbReference type="InterPro" id="IPR036514">
    <property type="entry name" value="SGNH_hydro_sf"/>
</dbReference>
<dbReference type="InterPro" id="IPR007407">
    <property type="entry name" value="DUF459"/>
</dbReference>
<dbReference type="OrthoDB" id="445620at2"/>
<proteinExistence type="predicted"/>
<dbReference type="Gene3D" id="3.40.50.1110">
    <property type="entry name" value="SGNH hydrolase"/>
    <property type="match status" value="1"/>
</dbReference>
<feature type="region of interest" description="Disordered" evidence="1">
    <location>
        <begin position="77"/>
        <end position="117"/>
    </location>
</feature>
<dbReference type="PANTHER" id="PTHR30383">
    <property type="entry name" value="THIOESTERASE 1/PROTEASE 1/LYSOPHOSPHOLIPASE L1"/>
    <property type="match status" value="1"/>
</dbReference>
<dbReference type="Proteomes" id="UP000234331">
    <property type="component" value="Unassembled WGS sequence"/>
</dbReference>
<protein>
    <submittedName>
        <fullName evidence="2">Uncharacterized protein</fullName>
    </submittedName>
</protein>
<name>A0A2I2KLU4_9ACTN</name>
<organism evidence="2 3">
    <name type="scientific">Frankia canadensis</name>
    <dbReference type="NCBI Taxonomy" id="1836972"/>
    <lineage>
        <taxon>Bacteria</taxon>
        <taxon>Bacillati</taxon>
        <taxon>Actinomycetota</taxon>
        <taxon>Actinomycetes</taxon>
        <taxon>Frankiales</taxon>
        <taxon>Frankiaceae</taxon>
        <taxon>Frankia</taxon>
    </lineage>
</organism>
<reference evidence="2 3" key="1">
    <citation type="submission" date="2017-06" db="EMBL/GenBank/DDBJ databases">
        <authorList>
            <person name="Kim H.J."/>
            <person name="Triplett B.A."/>
        </authorList>
    </citation>
    <scope>NUCLEOTIDE SEQUENCE [LARGE SCALE GENOMIC DNA]</scope>
    <source>
        <strain evidence="2">FRACA_ARgP5</strain>
    </source>
</reference>
<feature type="compositionally biased region" description="Polar residues" evidence="1">
    <location>
        <begin position="322"/>
        <end position="332"/>
    </location>
</feature>
<dbReference type="AlphaFoldDB" id="A0A2I2KLU4"/>
<dbReference type="InterPro" id="IPR051532">
    <property type="entry name" value="Ester_Hydrolysis_Enzymes"/>
</dbReference>
<dbReference type="EMBL" id="FZMO01000057">
    <property type="protein sequence ID" value="SNQ46629.1"/>
    <property type="molecule type" value="Genomic_DNA"/>
</dbReference>
<accession>A0A2I2KLU4</accession>
<feature type="region of interest" description="Disordered" evidence="1">
    <location>
        <begin position="321"/>
        <end position="341"/>
    </location>
</feature>
<dbReference type="GO" id="GO:0004622">
    <property type="term" value="F:phosphatidylcholine lysophospholipase activity"/>
    <property type="evidence" value="ECO:0007669"/>
    <property type="project" value="TreeGrafter"/>
</dbReference>
<sequence length="341" mass="35246">MTRPDDDTVPARRAVLVVVTVLGLLAVLRAPAMVHAGEGMPPGLTRSLVLGAGHGLDRVSRPLGLDGPDRWLASAFGHGGAAPSATTSELVTAGDRDRTSPGLVAPGPPPLEPLRRPSAADPLRVLVTGDSLTETLGPAVTNAAPATLRVSTETHYGTGLVRPDFFDWAARARAQVAELRPEVVIVAMGGNDGQGMTLPDGTVLAAGSDAWAAEYRRRADVIMRIWTGGGARRLVWLSLPPARSTRLDGYFRQLNTATAAAAAGVGGARYLDLVPWLSRGGAYSDYLPDASGTTALARSRDGVHLTRDGARIAAGHIVATLPGQTPADQTPAGQAGLGRPG</sequence>
<dbReference type="RefSeq" id="WP_101830615.1">
    <property type="nucleotide sequence ID" value="NZ_FZMO01000057.1"/>
</dbReference>